<dbReference type="SMART" id="SM01381">
    <property type="entry name" value="7TM_GPCR_Srsx"/>
    <property type="match status" value="1"/>
</dbReference>
<dbReference type="SUPFAM" id="SSF63712">
    <property type="entry name" value="Nicotinic receptor ligand binding domain-like"/>
    <property type="match status" value="1"/>
</dbReference>
<dbReference type="PRINTS" id="PR00237">
    <property type="entry name" value="GPCRRHODOPSN"/>
</dbReference>
<evidence type="ECO:0000256" key="2">
    <source>
        <dbReference type="ARBA" id="ARBA00022475"/>
    </source>
</evidence>
<feature type="transmembrane region" description="Helical" evidence="10">
    <location>
        <begin position="812"/>
        <end position="833"/>
    </location>
</feature>
<dbReference type="GO" id="GO:0005886">
    <property type="term" value="C:plasma membrane"/>
    <property type="evidence" value="ECO:0007669"/>
    <property type="project" value="UniProtKB-SubCell"/>
</dbReference>
<feature type="transmembrane region" description="Helical" evidence="10">
    <location>
        <begin position="886"/>
        <end position="909"/>
    </location>
</feature>
<dbReference type="Pfam" id="PF00001">
    <property type="entry name" value="7tm_1"/>
    <property type="match status" value="1"/>
</dbReference>
<keyword evidence="2" id="KW-1003">Cell membrane</keyword>
<dbReference type="InterPro" id="IPR017452">
    <property type="entry name" value="GPCR_Rhodpsn_7TM"/>
</dbReference>
<dbReference type="InterPro" id="IPR000276">
    <property type="entry name" value="GPCR_Rhodpsn"/>
</dbReference>
<evidence type="ECO:0000256" key="6">
    <source>
        <dbReference type="ARBA" id="ARBA00023136"/>
    </source>
</evidence>
<dbReference type="EMBL" id="CATQJA010002665">
    <property type="protein sequence ID" value="CAJ0582910.1"/>
    <property type="molecule type" value="Genomic_DNA"/>
</dbReference>
<comment type="caution">
    <text evidence="12">The sequence shown here is derived from an EMBL/GenBank/DDBJ whole genome shotgun (WGS) entry which is preliminary data.</text>
</comment>
<keyword evidence="4 10" id="KW-1133">Transmembrane helix</keyword>
<dbReference type="Gene3D" id="1.20.1070.10">
    <property type="entry name" value="Rhodopsin 7-helix transmembrane proteins"/>
    <property type="match status" value="1"/>
</dbReference>
<accession>A0AA36DAR8</accession>
<dbReference type="GO" id="GO:0043005">
    <property type="term" value="C:neuron projection"/>
    <property type="evidence" value="ECO:0007669"/>
    <property type="project" value="TreeGrafter"/>
</dbReference>
<dbReference type="Proteomes" id="UP001177023">
    <property type="component" value="Unassembled WGS sequence"/>
</dbReference>
<dbReference type="Pfam" id="PF02931">
    <property type="entry name" value="Neur_chan_LBD"/>
    <property type="match status" value="1"/>
</dbReference>
<dbReference type="AlphaFoldDB" id="A0AA36DAR8"/>
<dbReference type="PANTHER" id="PTHR24229">
    <property type="entry name" value="NEUROPEPTIDES RECEPTOR"/>
    <property type="match status" value="1"/>
</dbReference>
<evidence type="ECO:0000256" key="4">
    <source>
        <dbReference type="ARBA" id="ARBA00022989"/>
    </source>
</evidence>
<dbReference type="CDD" id="cd00637">
    <property type="entry name" value="7tm_classA_rhodopsin-like"/>
    <property type="match status" value="1"/>
</dbReference>
<dbReference type="GO" id="GO:0004930">
    <property type="term" value="F:G protein-coupled receptor activity"/>
    <property type="evidence" value="ECO:0007669"/>
    <property type="project" value="UniProtKB-KW"/>
</dbReference>
<dbReference type="InterPro" id="IPR006202">
    <property type="entry name" value="Neur_chan_lig-bd"/>
</dbReference>
<feature type="transmembrane region" description="Helical" evidence="10">
    <location>
        <begin position="775"/>
        <end position="792"/>
    </location>
</feature>
<dbReference type="PANTHER" id="PTHR24229:SF50">
    <property type="entry name" value="G-PROTEIN COUPLED RECEPTORS FAMILY 1 PROFILE DOMAIN-CONTAINING PROTEIN"/>
    <property type="match status" value="1"/>
</dbReference>
<evidence type="ECO:0000256" key="3">
    <source>
        <dbReference type="ARBA" id="ARBA00022692"/>
    </source>
</evidence>
<dbReference type="PROSITE" id="PS50262">
    <property type="entry name" value="G_PROTEIN_RECEP_F1_2"/>
    <property type="match status" value="1"/>
</dbReference>
<evidence type="ECO:0000256" key="10">
    <source>
        <dbReference type="SAM" id="Phobius"/>
    </source>
</evidence>
<evidence type="ECO:0000256" key="5">
    <source>
        <dbReference type="ARBA" id="ARBA00023040"/>
    </source>
</evidence>
<dbReference type="SUPFAM" id="SSF81321">
    <property type="entry name" value="Family A G protein-coupled receptor-like"/>
    <property type="match status" value="1"/>
</dbReference>
<feature type="transmembrane region" description="Helical" evidence="10">
    <location>
        <begin position="186"/>
        <end position="207"/>
    </location>
</feature>
<feature type="transmembrane region" description="Helical" evidence="10">
    <location>
        <begin position="20"/>
        <end position="42"/>
    </location>
</feature>
<feature type="domain" description="G-protein coupled receptors family 1 profile" evidence="11">
    <location>
        <begin position="32"/>
        <end position="295"/>
    </location>
</feature>
<feature type="transmembrane region" description="Helical" evidence="10">
    <location>
        <begin position="54"/>
        <end position="76"/>
    </location>
</feature>
<feature type="transmembrane region" description="Helical" evidence="10">
    <location>
        <begin position="239"/>
        <end position="256"/>
    </location>
</feature>
<evidence type="ECO:0000256" key="7">
    <source>
        <dbReference type="ARBA" id="ARBA00023170"/>
    </source>
</evidence>
<feature type="transmembrane region" description="Helical" evidence="10">
    <location>
        <begin position="276"/>
        <end position="297"/>
    </location>
</feature>
<dbReference type="GO" id="GO:0042277">
    <property type="term" value="F:peptide binding"/>
    <property type="evidence" value="ECO:0007669"/>
    <property type="project" value="TreeGrafter"/>
</dbReference>
<reference evidence="12" key="1">
    <citation type="submission" date="2023-06" db="EMBL/GenBank/DDBJ databases">
        <authorList>
            <person name="Delattre M."/>
        </authorList>
    </citation>
    <scope>NUCLEOTIDE SEQUENCE</scope>
    <source>
        <strain evidence="12">AF72</strain>
    </source>
</reference>
<dbReference type="GO" id="GO:0005230">
    <property type="term" value="F:extracellular ligand-gated monoatomic ion channel activity"/>
    <property type="evidence" value="ECO:0007669"/>
    <property type="project" value="InterPro"/>
</dbReference>
<name>A0AA36DAR8_9BILA</name>
<feature type="transmembrane region" description="Helical" evidence="10">
    <location>
        <begin position="137"/>
        <end position="161"/>
    </location>
</feature>
<gene>
    <name evidence="12" type="ORF">MSPICULIGERA_LOCUS21040</name>
</gene>
<dbReference type="InterPro" id="IPR036734">
    <property type="entry name" value="Neur_chan_lig-bd_sf"/>
</dbReference>
<keyword evidence="7 9" id="KW-0675">Receptor</keyword>
<dbReference type="Gene3D" id="2.70.170.10">
    <property type="entry name" value="Neurotransmitter-gated ion-channel ligand-binding domain"/>
    <property type="match status" value="1"/>
</dbReference>
<dbReference type="PROSITE" id="PS00237">
    <property type="entry name" value="G_PROTEIN_RECEP_F1_1"/>
    <property type="match status" value="1"/>
</dbReference>
<keyword evidence="3 9" id="KW-0812">Transmembrane</keyword>
<evidence type="ECO:0000256" key="8">
    <source>
        <dbReference type="ARBA" id="ARBA00023224"/>
    </source>
</evidence>
<evidence type="ECO:0000313" key="12">
    <source>
        <dbReference type="EMBL" id="CAJ0582910.1"/>
    </source>
</evidence>
<dbReference type="FunFam" id="2.70.170.10:FF:000063">
    <property type="entry name" value="Ligand-Gated ion Channel"/>
    <property type="match status" value="1"/>
</dbReference>
<keyword evidence="13" id="KW-1185">Reference proteome</keyword>
<comment type="subcellular location">
    <subcellularLocation>
        <location evidence="1">Cell membrane</location>
        <topology evidence="1">Multi-pass membrane protein</topology>
    </subcellularLocation>
</comment>
<evidence type="ECO:0000259" key="11">
    <source>
        <dbReference type="PROSITE" id="PS50262"/>
    </source>
</evidence>
<evidence type="ECO:0000256" key="9">
    <source>
        <dbReference type="RuleBase" id="RU000688"/>
    </source>
</evidence>
<feature type="transmembrane region" description="Helical" evidence="10">
    <location>
        <begin position="751"/>
        <end position="769"/>
    </location>
</feature>
<organism evidence="12 13">
    <name type="scientific">Mesorhabditis spiculigera</name>
    <dbReference type="NCBI Taxonomy" id="96644"/>
    <lineage>
        <taxon>Eukaryota</taxon>
        <taxon>Metazoa</taxon>
        <taxon>Ecdysozoa</taxon>
        <taxon>Nematoda</taxon>
        <taxon>Chromadorea</taxon>
        <taxon>Rhabditida</taxon>
        <taxon>Rhabditina</taxon>
        <taxon>Rhabditomorpha</taxon>
        <taxon>Rhabditoidea</taxon>
        <taxon>Rhabditidae</taxon>
        <taxon>Mesorhabditinae</taxon>
        <taxon>Mesorhabditis</taxon>
    </lineage>
</organism>
<protein>
    <recommendedName>
        <fullName evidence="11">G-protein coupled receptors family 1 profile domain-containing protein</fullName>
    </recommendedName>
</protein>
<keyword evidence="8 9" id="KW-0807">Transducer</keyword>
<feature type="non-terminal residue" evidence="12">
    <location>
        <position position="1"/>
    </location>
</feature>
<keyword evidence="6 10" id="KW-0472">Membrane</keyword>
<evidence type="ECO:0000313" key="13">
    <source>
        <dbReference type="Proteomes" id="UP001177023"/>
    </source>
</evidence>
<comment type="similarity">
    <text evidence="9">Belongs to the G-protein coupled receptor 1 family.</text>
</comment>
<sequence>MSNSTEAGEEGAAALRLALTITHLILVCIGFFNLLVVFMILLKPYMRSITNVYILSLCLADFIYLFDLSFVAATQLNQKSWPFGEMVCTFFHGSEATGKYASVLFVVLLAADRYCAMCKPSVCARYRNYQTAIGLSLAAWMTALFISMPLYFVSEVMPIVIERNNERKLNLFCIVKWPGKEVARTYIGLSSISIFFIPLGIIVYCYYHILNKLREAVQGSKRLRRAGTTKAPYQRVTRLVLWVVIFHVICWSPYWIFNMLSSIFTVKMSSWLERIVINIIYLFPYINCALNPLLYGISSDNFRMAFRSVFCCRKEVAPPREGKSYMATRSTYVRNTVQNGSPIQESPVTFYSAPTEQPEVEEARVEQMLNTHFVRENGQAKEPLRALSVSRPSVRRSFCNLQSEWRKMDAESGGDWRKASNDEIRRLSRASARSFNSKSSGGGRMTEREKELAESGFDMMLSLLTLGLFATATAQQFAPQAQPVPQNGPRVLFQAEASSSAQLDPCQYLLSNLTSVERLEDHEFSTLEQCLYYNLAGETAKRMRRFGIPHPIAAVPPNYISKKPVNIHLDQLTLQHFELNEFLKDVAIHGYMDINWEDDRLTWDEGKWKINHLQIQSVSHIWIPVFIANNYETALKNGDAFELRKVETTNKGNVTATMAFSLRAFCDDSDFQNYPDDIYKCCFSLEPHVNADVIEFTTSNKPIFTDPKYFRDYGWRLSGTIPTAQTDPAQVAQYNFCINLQRSSSAVRIELTVPLMVVALIFLLTPFIGRIMTQVYIKLALVGLQFLTFQLYSARIAPHLGSAAATPKLMRFLEFSVTINTVSIAISILIHSISRIRRELPPWGKLIQISNIVNKFLCVIQAHAPEEEIELGAKATTNYQKDWLNAFIAMHNLAMLVITFVFLVGYVIIL</sequence>
<feature type="transmembrane region" description="Helical" evidence="10">
    <location>
        <begin position="96"/>
        <end position="116"/>
    </location>
</feature>
<proteinExistence type="inferred from homology"/>
<keyword evidence="5 9" id="KW-0297">G-protein coupled receptor</keyword>
<evidence type="ECO:0000256" key="1">
    <source>
        <dbReference type="ARBA" id="ARBA00004651"/>
    </source>
</evidence>